<evidence type="ECO:0000256" key="6">
    <source>
        <dbReference type="ARBA" id="ARBA00022884"/>
    </source>
</evidence>
<dbReference type="Gene3D" id="1.10.8.100">
    <property type="entry name" value="Ribosomal RNA adenine dimethylase-like, domain 2"/>
    <property type="match status" value="1"/>
</dbReference>
<sequence>MKHSDLLNVQCSASEPSAMPLSPTATRELLHQLEHLPNKKLGQNFLVDGNIVRKSIELAELDVNSAVVEIGPGLGTLTRAILASGASLWAVERDSTLAAHLRSNVVPGQPRLQLIEADCLDYPIAAIPSEQANAGYKIVANLPYAVSTPWMDAVLSGPLPQRMVLMLQKEAADRYVASHGSKTFGAISIFLQSAYSMHSRHLVSAQCFHPAPKVDSVLLRLDLKETAVHFPREIRECIRRIFTQRRKQLGSLCKKESIPGLSDWFAHLIAKGYSPNIRPEAITYQDWSELIKFQ</sequence>
<feature type="binding site" evidence="7">
    <location>
        <position position="44"/>
    </location>
    <ligand>
        <name>S-adenosyl-L-methionine</name>
        <dbReference type="ChEBI" id="CHEBI:59789"/>
    </ligand>
</feature>
<dbReference type="EMBL" id="JARXIC010000003">
    <property type="protein sequence ID" value="MDQ8193330.1"/>
    <property type="molecule type" value="Genomic_DNA"/>
</dbReference>
<dbReference type="InterPro" id="IPR011530">
    <property type="entry name" value="rRNA_adenine_dimethylase"/>
</dbReference>
<evidence type="ECO:0000313" key="9">
    <source>
        <dbReference type="EMBL" id="MDQ8193330.1"/>
    </source>
</evidence>
<dbReference type="Pfam" id="PF00398">
    <property type="entry name" value="RrnaAD"/>
    <property type="match status" value="1"/>
</dbReference>
<evidence type="ECO:0000256" key="1">
    <source>
        <dbReference type="ARBA" id="ARBA00022490"/>
    </source>
</evidence>
<keyword evidence="1" id="KW-0963">Cytoplasm</keyword>
<reference evidence="9 10" key="1">
    <citation type="submission" date="2023-04" db="EMBL/GenBank/DDBJ databases">
        <title>A novel bacteria isolated from coastal sediment.</title>
        <authorList>
            <person name="Liu X.-J."/>
            <person name="Du Z.-J."/>
        </authorList>
    </citation>
    <scope>NUCLEOTIDE SEQUENCE [LARGE SCALE GENOMIC DNA]</scope>
    <source>
        <strain evidence="9 10">SDUM461004</strain>
    </source>
</reference>
<feature type="binding site" evidence="7">
    <location>
        <position position="46"/>
    </location>
    <ligand>
        <name>S-adenosyl-L-methionine</name>
        <dbReference type="ChEBI" id="CHEBI:59789"/>
    </ligand>
</feature>
<accession>A0ABU1AHI0</accession>
<dbReference type="NCBIfam" id="TIGR00755">
    <property type="entry name" value="ksgA"/>
    <property type="match status" value="1"/>
</dbReference>
<dbReference type="SUPFAM" id="SSF53335">
    <property type="entry name" value="S-adenosyl-L-methionine-dependent methyltransferases"/>
    <property type="match status" value="1"/>
</dbReference>
<proteinExistence type="inferred from homology"/>
<protein>
    <submittedName>
        <fullName evidence="9">16S rRNA (Adenine(1518)-N(6)/adenine(1519)-N(6))-dimethyltransferase RsmA</fullName>
        <ecNumber evidence="9">2.1.1.182</ecNumber>
    </submittedName>
</protein>
<keyword evidence="3 7" id="KW-0489">Methyltransferase</keyword>
<dbReference type="InterPro" id="IPR020598">
    <property type="entry name" value="rRNA_Ade_methylase_Trfase_N"/>
</dbReference>
<keyword evidence="6 7" id="KW-0694">RNA-binding</keyword>
<dbReference type="EC" id="2.1.1.182" evidence="9"/>
<evidence type="ECO:0000256" key="5">
    <source>
        <dbReference type="ARBA" id="ARBA00022691"/>
    </source>
</evidence>
<evidence type="ECO:0000256" key="7">
    <source>
        <dbReference type="PROSITE-ProRule" id="PRU01026"/>
    </source>
</evidence>
<dbReference type="InterPro" id="IPR020596">
    <property type="entry name" value="rRNA_Ade_Mease_Trfase_CS"/>
</dbReference>
<dbReference type="PROSITE" id="PS51689">
    <property type="entry name" value="SAM_RNA_A_N6_MT"/>
    <property type="match status" value="1"/>
</dbReference>
<gene>
    <name evidence="9" type="primary">rsmA</name>
    <name evidence="9" type="ORF">QEH59_02765</name>
</gene>
<evidence type="ECO:0000256" key="2">
    <source>
        <dbReference type="ARBA" id="ARBA00022552"/>
    </source>
</evidence>
<keyword evidence="5 7" id="KW-0949">S-adenosyl-L-methionine</keyword>
<comment type="similarity">
    <text evidence="7">Belongs to the class I-like SAM-binding methyltransferase superfamily. rRNA adenine N(6)-methyltransferase family.</text>
</comment>
<dbReference type="PANTHER" id="PTHR11727:SF7">
    <property type="entry name" value="DIMETHYLADENOSINE TRANSFERASE-RELATED"/>
    <property type="match status" value="1"/>
</dbReference>
<dbReference type="GO" id="GO:0052908">
    <property type="term" value="F:16S rRNA (adenine(1518)-N(6)/adenine(1519)-N(6))-dimethyltransferase activity"/>
    <property type="evidence" value="ECO:0007669"/>
    <property type="project" value="UniProtKB-EC"/>
</dbReference>
<keyword evidence="10" id="KW-1185">Reference proteome</keyword>
<evidence type="ECO:0000313" key="10">
    <source>
        <dbReference type="Proteomes" id="UP001243717"/>
    </source>
</evidence>
<dbReference type="PANTHER" id="PTHR11727">
    <property type="entry name" value="DIMETHYLADENOSINE TRANSFERASE"/>
    <property type="match status" value="1"/>
</dbReference>
<dbReference type="CDD" id="cd02440">
    <property type="entry name" value="AdoMet_MTases"/>
    <property type="match status" value="1"/>
</dbReference>
<comment type="caution">
    <text evidence="9">The sequence shown here is derived from an EMBL/GenBank/DDBJ whole genome shotgun (WGS) entry which is preliminary data.</text>
</comment>
<dbReference type="Proteomes" id="UP001243717">
    <property type="component" value="Unassembled WGS sequence"/>
</dbReference>
<dbReference type="Gene3D" id="3.40.50.150">
    <property type="entry name" value="Vaccinia Virus protein VP39"/>
    <property type="match status" value="1"/>
</dbReference>
<name>A0ABU1AHI0_9BACT</name>
<dbReference type="InterPro" id="IPR001737">
    <property type="entry name" value="KsgA/Erm"/>
</dbReference>
<evidence type="ECO:0000259" key="8">
    <source>
        <dbReference type="SMART" id="SM00650"/>
    </source>
</evidence>
<keyword evidence="2" id="KW-0698">rRNA processing</keyword>
<feature type="binding site" evidence="7">
    <location>
        <position position="118"/>
    </location>
    <ligand>
        <name>S-adenosyl-L-methionine</name>
        <dbReference type="ChEBI" id="CHEBI:59789"/>
    </ligand>
</feature>
<feature type="binding site" evidence="7">
    <location>
        <position position="92"/>
    </location>
    <ligand>
        <name>S-adenosyl-L-methionine</name>
        <dbReference type="ChEBI" id="CHEBI:59789"/>
    </ligand>
</feature>
<evidence type="ECO:0000256" key="3">
    <source>
        <dbReference type="ARBA" id="ARBA00022603"/>
    </source>
</evidence>
<dbReference type="SMART" id="SM00650">
    <property type="entry name" value="rADc"/>
    <property type="match status" value="1"/>
</dbReference>
<feature type="binding site" evidence="7">
    <location>
        <position position="71"/>
    </location>
    <ligand>
        <name>S-adenosyl-L-methionine</name>
        <dbReference type="ChEBI" id="CHEBI:59789"/>
    </ligand>
</feature>
<dbReference type="RefSeq" id="WP_308983834.1">
    <property type="nucleotide sequence ID" value="NZ_JARXIC010000003.1"/>
</dbReference>
<keyword evidence="4 7" id="KW-0808">Transferase</keyword>
<feature type="binding site" evidence="7">
    <location>
        <position position="141"/>
    </location>
    <ligand>
        <name>S-adenosyl-L-methionine</name>
        <dbReference type="ChEBI" id="CHEBI:59789"/>
    </ligand>
</feature>
<dbReference type="InterPro" id="IPR023165">
    <property type="entry name" value="rRNA_Ade_diMease-like_C"/>
</dbReference>
<dbReference type="PROSITE" id="PS01131">
    <property type="entry name" value="RRNA_A_DIMETH"/>
    <property type="match status" value="1"/>
</dbReference>
<organism evidence="9 10">
    <name type="scientific">Thalassobacterium sedimentorum</name>
    <dbReference type="NCBI Taxonomy" id="3041258"/>
    <lineage>
        <taxon>Bacteria</taxon>
        <taxon>Pseudomonadati</taxon>
        <taxon>Verrucomicrobiota</taxon>
        <taxon>Opitutia</taxon>
        <taxon>Puniceicoccales</taxon>
        <taxon>Coraliomargaritaceae</taxon>
        <taxon>Thalassobacterium</taxon>
    </lineage>
</organism>
<evidence type="ECO:0000256" key="4">
    <source>
        <dbReference type="ARBA" id="ARBA00022679"/>
    </source>
</evidence>
<dbReference type="InterPro" id="IPR029063">
    <property type="entry name" value="SAM-dependent_MTases_sf"/>
</dbReference>
<feature type="domain" description="Ribosomal RNA adenine methylase transferase N-terminal" evidence="8">
    <location>
        <begin position="51"/>
        <end position="225"/>
    </location>
</feature>